<dbReference type="InterPro" id="IPR029130">
    <property type="entry name" value="Acid_ceramidase_N"/>
</dbReference>
<feature type="compositionally biased region" description="Basic and acidic residues" evidence="2">
    <location>
        <begin position="370"/>
        <end position="382"/>
    </location>
</feature>
<dbReference type="GO" id="GO:0017040">
    <property type="term" value="F:N-acylsphingosine amidohydrolase activity"/>
    <property type="evidence" value="ECO:0007669"/>
    <property type="project" value="UniProtKB-EC"/>
</dbReference>
<evidence type="ECO:0000259" key="3">
    <source>
        <dbReference type="Pfam" id="PF15508"/>
    </source>
</evidence>
<evidence type="ECO:0000313" key="5">
    <source>
        <dbReference type="Proteomes" id="UP001201262"/>
    </source>
</evidence>
<dbReference type="Pfam" id="PF15508">
    <property type="entry name" value="NAAA-beta"/>
    <property type="match status" value="1"/>
</dbReference>
<evidence type="ECO:0000256" key="2">
    <source>
        <dbReference type="SAM" id="MobiDB-lite"/>
    </source>
</evidence>
<gene>
    <name evidence="4" type="ORF">BGW36DRAFT_387345</name>
</gene>
<dbReference type="GeneID" id="70247393"/>
<proteinExistence type="predicted"/>
<evidence type="ECO:0000256" key="1">
    <source>
        <dbReference type="ARBA" id="ARBA00011891"/>
    </source>
</evidence>
<dbReference type="Proteomes" id="UP001201262">
    <property type="component" value="Unassembled WGS sequence"/>
</dbReference>
<dbReference type="PANTHER" id="PTHR28583:SF1">
    <property type="entry name" value="ACID CERAMIDASE"/>
    <property type="match status" value="1"/>
</dbReference>
<dbReference type="RefSeq" id="XP_046068296.1">
    <property type="nucleotide sequence ID" value="XM_046217106.1"/>
</dbReference>
<name>A0AAD4KHJ3_9EURO</name>
<sequence length="442" mass="50125">MSGLSHSVLLGQAPPVFRINLSLPPSERYVALACLYKDQMRSMRGIFDDLITSVSPKIPLKLVHWLAYMCLRRLYTDEETEEIRGISLATDIDLYLLICLNTVLDLLMGCTSGGARTKSASQTTKMLHFRTLDWAMDPLRDLIVQLDFYQNSDPQEVLATSITYVGFVGVLTGVRKDLSVSLNFRPIHDPTHDFAFYSNHILVLLGIRQSVSSLLRECIFSRFSPATRSRKPDLSTLDSIVANMPSIPTTAAYFIFSDGARAVTMEKDHRTAEVRSSSSFIVTTNHDQKPDSVQSEQALTADKRRRHHVGLSLMSSDAQALSDLLEDSTERRDCIQAKWDNKLQKHARIKVVEKVGEAQTTRSSLRLRQKREEERLKHESRQASEPISLDNDDMAVTQRELLSWLTTYPILNESTHYATIMDPSKGKVVWAKRYDPDELELF</sequence>
<protein>
    <recommendedName>
        <fullName evidence="1">ceramidase</fullName>
        <ecNumber evidence="1">3.5.1.23</ecNumber>
    </recommendedName>
</protein>
<organism evidence="4 5">
    <name type="scientific">Talaromyces proteolyticus</name>
    <dbReference type="NCBI Taxonomy" id="1131652"/>
    <lineage>
        <taxon>Eukaryota</taxon>
        <taxon>Fungi</taxon>
        <taxon>Dikarya</taxon>
        <taxon>Ascomycota</taxon>
        <taxon>Pezizomycotina</taxon>
        <taxon>Eurotiomycetes</taxon>
        <taxon>Eurotiomycetidae</taxon>
        <taxon>Eurotiales</taxon>
        <taxon>Trichocomaceae</taxon>
        <taxon>Talaromyces</taxon>
        <taxon>Talaromyces sect. Bacilispori</taxon>
    </lineage>
</organism>
<dbReference type="EC" id="3.5.1.23" evidence="1"/>
<keyword evidence="5" id="KW-1185">Reference proteome</keyword>
<accession>A0AAD4KHJ3</accession>
<dbReference type="EMBL" id="JAJTJA010000011">
    <property type="protein sequence ID" value="KAH8692299.1"/>
    <property type="molecule type" value="Genomic_DNA"/>
</dbReference>
<feature type="region of interest" description="Disordered" evidence="2">
    <location>
        <begin position="360"/>
        <end position="392"/>
    </location>
</feature>
<dbReference type="PANTHER" id="PTHR28583">
    <property type="entry name" value="ACID AMIDASE"/>
    <property type="match status" value="1"/>
</dbReference>
<dbReference type="AlphaFoldDB" id="A0AAD4KHJ3"/>
<feature type="domain" description="Acid ceramidase N-terminal" evidence="3">
    <location>
        <begin position="12"/>
        <end position="73"/>
    </location>
</feature>
<reference evidence="4" key="1">
    <citation type="submission" date="2021-12" db="EMBL/GenBank/DDBJ databases">
        <title>Convergent genome expansion in fungi linked to evolution of root-endophyte symbiosis.</title>
        <authorList>
            <consortium name="DOE Joint Genome Institute"/>
            <person name="Ke Y.-H."/>
            <person name="Bonito G."/>
            <person name="Liao H.-L."/>
            <person name="Looney B."/>
            <person name="Rojas-Flechas A."/>
            <person name="Nash J."/>
            <person name="Hameed K."/>
            <person name="Schadt C."/>
            <person name="Martin F."/>
            <person name="Crous P.W."/>
            <person name="Miettinen O."/>
            <person name="Magnuson J.K."/>
            <person name="Labbe J."/>
            <person name="Jacobson D."/>
            <person name="Doktycz M.J."/>
            <person name="Veneault-Fourrey C."/>
            <person name="Kuo A."/>
            <person name="Mondo S."/>
            <person name="Calhoun S."/>
            <person name="Riley R."/>
            <person name="Ohm R."/>
            <person name="LaButti K."/>
            <person name="Andreopoulos B."/>
            <person name="Pangilinan J."/>
            <person name="Nolan M."/>
            <person name="Tritt A."/>
            <person name="Clum A."/>
            <person name="Lipzen A."/>
            <person name="Daum C."/>
            <person name="Barry K."/>
            <person name="Grigoriev I.V."/>
            <person name="Vilgalys R."/>
        </authorList>
    </citation>
    <scope>NUCLEOTIDE SEQUENCE</scope>
    <source>
        <strain evidence="4">PMI_201</strain>
    </source>
</reference>
<comment type="caution">
    <text evidence="4">The sequence shown here is derived from an EMBL/GenBank/DDBJ whole genome shotgun (WGS) entry which is preliminary data.</text>
</comment>
<evidence type="ECO:0000313" key="4">
    <source>
        <dbReference type="EMBL" id="KAH8692299.1"/>
    </source>
</evidence>